<dbReference type="SMART" id="SM00717">
    <property type="entry name" value="SANT"/>
    <property type="match status" value="2"/>
</dbReference>
<feature type="domain" description="HTH myb-type" evidence="6">
    <location>
        <begin position="102"/>
        <end position="156"/>
    </location>
</feature>
<dbReference type="PANTHER" id="PTHR45614:SF274">
    <property type="entry name" value="MYB-LIKE DNA-BINDING PROTEIN"/>
    <property type="match status" value="1"/>
</dbReference>
<feature type="domain" description="HTH myb-type" evidence="6">
    <location>
        <begin position="56"/>
        <end position="101"/>
    </location>
</feature>
<reference evidence="7" key="1">
    <citation type="submission" date="2023-01" db="EMBL/GenBank/DDBJ databases">
        <title>Metagenome sequencing of chrysophaentin producing Chrysophaeum taylorii.</title>
        <authorList>
            <person name="Davison J."/>
            <person name="Bewley C."/>
        </authorList>
    </citation>
    <scope>NUCLEOTIDE SEQUENCE</scope>
    <source>
        <strain evidence="7">NIES-1699</strain>
    </source>
</reference>
<dbReference type="CDD" id="cd00167">
    <property type="entry name" value="SANT"/>
    <property type="match status" value="2"/>
</dbReference>
<feature type="domain" description="Myb-like" evidence="4">
    <location>
        <begin position="56"/>
        <end position="101"/>
    </location>
</feature>
<gene>
    <name evidence="7" type="ORF">CTAYLR_001048</name>
</gene>
<name>A0AAD7UFK0_9STRA</name>
<dbReference type="GO" id="GO:0000981">
    <property type="term" value="F:DNA-binding transcription factor activity, RNA polymerase II-specific"/>
    <property type="evidence" value="ECO:0007669"/>
    <property type="project" value="TreeGrafter"/>
</dbReference>
<dbReference type="Gene3D" id="1.10.10.60">
    <property type="entry name" value="Homeodomain-like"/>
    <property type="match status" value="2"/>
</dbReference>
<dbReference type="SUPFAM" id="SSF46689">
    <property type="entry name" value="Homeodomain-like"/>
    <property type="match status" value="1"/>
</dbReference>
<dbReference type="EMBL" id="JAQMWT010000322">
    <property type="protein sequence ID" value="KAJ8604835.1"/>
    <property type="molecule type" value="Genomic_DNA"/>
</dbReference>
<proteinExistence type="predicted"/>
<evidence type="ECO:0000256" key="2">
    <source>
        <dbReference type="ARBA" id="ARBA00023125"/>
    </source>
</evidence>
<dbReference type="AlphaFoldDB" id="A0AAD7UFK0"/>
<evidence type="ECO:0000259" key="5">
    <source>
        <dbReference type="PROSITE" id="PS51293"/>
    </source>
</evidence>
<sequence>MARVMAQLSTPIEDAAKRRRVDVVSRPQDERPRLAPLDDDAVMRGRLPVVPLIKGKGSWTQEEDDMLRRKVNEFGRKWARIAKHLPGRVGKQCRERYVNHLDPNLKKGEWTDDEEKILIQVHAKLQNKWAEIAKNLPGRSDNDCKNHWYSTIQRKYAGGKLVAAAPAEAALPPPPSSPRLAVETPPPFDEIYTV</sequence>
<dbReference type="GO" id="GO:0000978">
    <property type="term" value="F:RNA polymerase II cis-regulatory region sequence-specific DNA binding"/>
    <property type="evidence" value="ECO:0007669"/>
    <property type="project" value="TreeGrafter"/>
</dbReference>
<comment type="caution">
    <text evidence="7">The sequence shown here is derived from an EMBL/GenBank/DDBJ whole genome shotgun (WGS) entry which is preliminary data.</text>
</comment>
<dbReference type="InterPro" id="IPR001005">
    <property type="entry name" value="SANT/Myb"/>
</dbReference>
<evidence type="ECO:0000313" key="7">
    <source>
        <dbReference type="EMBL" id="KAJ8604835.1"/>
    </source>
</evidence>
<feature type="region of interest" description="Disordered" evidence="3">
    <location>
        <begin position="16"/>
        <end position="38"/>
    </location>
</feature>
<dbReference type="PROSITE" id="PS50090">
    <property type="entry name" value="MYB_LIKE"/>
    <property type="match status" value="2"/>
</dbReference>
<dbReference type="Proteomes" id="UP001230188">
    <property type="component" value="Unassembled WGS sequence"/>
</dbReference>
<keyword evidence="1" id="KW-0677">Repeat</keyword>
<protein>
    <submittedName>
        <fullName evidence="7">Uncharacterized protein</fullName>
    </submittedName>
</protein>
<dbReference type="PROSITE" id="PS51294">
    <property type="entry name" value="HTH_MYB"/>
    <property type="match status" value="2"/>
</dbReference>
<evidence type="ECO:0000313" key="8">
    <source>
        <dbReference type="Proteomes" id="UP001230188"/>
    </source>
</evidence>
<evidence type="ECO:0000256" key="3">
    <source>
        <dbReference type="SAM" id="MobiDB-lite"/>
    </source>
</evidence>
<evidence type="ECO:0000259" key="6">
    <source>
        <dbReference type="PROSITE" id="PS51294"/>
    </source>
</evidence>
<dbReference type="InterPro" id="IPR050560">
    <property type="entry name" value="MYB_TF"/>
</dbReference>
<dbReference type="PANTHER" id="PTHR45614">
    <property type="entry name" value="MYB PROTEIN-RELATED"/>
    <property type="match status" value="1"/>
</dbReference>
<dbReference type="Pfam" id="PF13921">
    <property type="entry name" value="Myb_DNA-bind_6"/>
    <property type="match status" value="1"/>
</dbReference>
<feature type="domain" description="Myb-like" evidence="4">
    <location>
        <begin position="102"/>
        <end position="152"/>
    </location>
</feature>
<dbReference type="PROSITE" id="PS51293">
    <property type="entry name" value="SANT"/>
    <property type="match status" value="1"/>
</dbReference>
<dbReference type="GO" id="GO:0005634">
    <property type="term" value="C:nucleus"/>
    <property type="evidence" value="ECO:0007669"/>
    <property type="project" value="TreeGrafter"/>
</dbReference>
<dbReference type="FunFam" id="1.10.10.60:FF:000010">
    <property type="entry name" value="Transcriptional activator Myb isoform A"/>
    <property type="match status" value="1"/>
</dbReference>
<feature type="compositionally biased region" description="Basic and acidic residues" evidence="3">
    <location>
        <begin position="21"/>
        <end position="33"/>
    </location>
</feature>
<keyword evidence="2" id="KW-0238">DNA-binding</keyword>
<evidence type="ECO:0000256" key="1">
    <source>
        <dbReference type="ARBA" id="ARBA00022737"/>
    </source>
</evidence>
<evidence type="ECO:0000259" key="4">
    <source>
        <dbReference type="PROSITE" id="PS50090"/>
    </source>
</evidence>
<dbReference type="InterPro" id="IPR017884">
    <property type="entry name" value="SANT_dom"/>
</dbReference>
<dbReference type="InterPro" id="IPR009057">
    <property type="entry name" value="Homeodomain-like_sf"/>
</dbReference>
<accession>A0AAD7UFK0</accession>
<feature type="domain" description="SANT" evidence="5">
    <location>
        <begin position="54"/>
        <end position="110"/>
    </location>
</feature>
<organism evidence="7 8">
    <name type="scientific">Chrysophaeum taylorii</name>
    <dbReference type="NCBI Taxonomy" id="2483200"/>
    <lineage>
        <taxon>Eukaryota</taxon>
        <taxon>Sar</taxon>
        <taxon>Stramenopiles</taxon>
        <taxon>Ochrophyta</taxon>
        <taxon>Pelagophyceae</taxon>
        <taxon>Pelagomonadales</taxon>
        <taxon>Pelagomonadaceae</taxon>
        <taxon>Chrysophaeum</taxon>
    </lineage>
</organism>
<dbReference type="InterPro" id="IPR017930">
    <property type="entry name" value="Myb_dom"/>
</dbReference>
<keyword evidence="8" id="KW-1185">Reference proteome</keyword>